<organism evidence="4 5">
    <name type="scientific">Paracoccus aerius</name>
    <dbReference type="NCBI Taxonomy" id="1915382"/>
    <lineage>
        <taxon>Bacteria</taxon>
        <taxon>Pseudomonadati</taxon>
        <taxon>Pseudomonadota</taxon>
        <taxon>Alphaproteobacteria</taxon>
        <taxon>Rhodobacterales</taxon>
        <taxon>Paracoccaceae</taxon>
        <taxon>Paracoccus</taxon>
    </lineage>
</organism>
<dbReference type="RefSeq" id="WP_191308314.1">
    <property type="nucleotide sequence ID" value="NZ_BNCL01000003.1"/>
</dbReference>
<keyword evidence="2" id="KW-0732">Signal</keyword>
<proteinExistence type="predicted"/>
<feature type="chain" id="PRO_5045952280" evidence="2">
    <location>
        <begin position="22"/>
        <end position="277"/>
    </location>
</feature>
<dbReference type="EMBL" id="JAESHT010000003">
    <property type="protein sequence ID" value="MBL3672660.1"/>
    <property type="molecule type" value="Genomic_DNA"/>
</dbReference>
<gene>
    <name evidence="4" type="ORF">JL111_04100</name>
</gene>
<dbReference type="Pfam" id="PF06904">
    <property type="entry name" value="Extensin-like_C"/>
    <property type="match status" value="1"/>
</dbReference>
<feature type="signal peptide" evidence="2">
    <location>
        <begin position="1"/>
        <end position="21"/>
    </location>
</feature>
<reference evidence="4 5" key="1">
    <citation type="submission" date="2021-01" db="EMBL/GenBank/DDBJ databases">
        <title>011410 draft genome.</title>
        <authorList>
            <person name="Lang L."/>
        </authorList>
    </citation>
    <scope>NUCLEOTIDE SEQUENCE [LARGE SCALE GENOMIC DNA]</scope>
    <source>
        <strain evidence="4 5">KCTC 42845</strain>
    </source>
</reference>
<evidence type="ECO:0000256" key="1">
    <source>
        <dbReference type="SAM" id="MobiDB-lite"/>
    </source>
</evidence>
<evidence type="ECO:0000313" key="4">
    <source>
        <dbReference type="EMBL" id="MBL3672660.1"/>
    </source>
</evidence>
<evidence type="ECO:0000256" key="2">
    <source>
        <dbReference type="SAM" id="SignalP"/>
    </source>
</evidence>
<evidence type="ECO:0000313" key="5">
    <source>
        <dbReference type="Proteomes" id="UP000644749"/>
    </source>
</evidence>
<feature type="domain" description="Extensin-like C-terminal" evidence="3">
    <location>
        <begin position="95"/>
        <end position="277"/>
    </location>
</feature>
<keyword evidence="5" id="KW-1185">Reference proteome</keyword>
<feature type="compositionally biased region" description="Acidic residues" evidence="1">
    <location>
        <begin position="47"/>
        <end position="56"/>
    </location>
</feature>
<sequence>MIRWGPALGVLALCHLAPAQAQDRPPERPEGIETQPLPAAPPARPEVEDEDEDETSAADAPKPQGDPPPEQAEAFGPPAPPRWFTLRESDADYAACKLALSYLGAAYSEEPALSDPQDADCGIARPIRVERILPDLTLEGGAVMRCDTARALGFWARDFLRPASAMLPGAPRVVALQLGTTYDCRPRIGTGAEKPKLSEHALGNAIDIAAFVFDGQEPLAIQPRTESGDLPEAFQRAVRAAGCLFFTTVLGPGSNEAHDDHLHFDVAVRRGGWRLCQ</sequence>
<dbReference type="InterPro" id="IPR009683">
    <property type="entry name" value="Extensin-like_C"/>
</dbReference>
<comment type="caution">
    <text evidence="4">The sequence shown here is derived from an EMBL/GenBank/DDBJ whole genome shotgun (WGS) entry which is preliminary data.</text>
</comment>
<feature type="region of interest" description="Disordered" evidence="1">
    <location>
        <begin position="19"/>
        <end position="83"/>
    </location>
</feature>
<protein>
    <submittedName>
        <fullName evidence="4">Extensin family protein</fullName>
    </submittedName>
</protein>
<evidence type="ECO:0000259" key="3">
    <source>
        <dbReference type="Pfam" id="PF06904"/>
    </source>
</evidence>
<name>A0ABS1S270_9RHOB</name>
<accession>A0ABS1S270</accession>
<dbReference type="Proteomes" id="UP000644749">
    <property type="component" value="Unassembled WGS sequence"/>
</dbReference>